<accession>G2YHM1</accession>
<protein>
    <submittedName>
        <fullName evidence="1">Uncharacterized protein</fullName>
    </submittedName>
</protein>
<evidence type="ECO:0000313" key="1">
    <source>
        <dbReference type="EMBL" id="CCD51208.1"/>
    </source>
</evidence>
<dbReference type="OrthoDB" id="10301311at2759"/>
<sequence length="210" mass="23489">MPEIISFDNLDTYPKSEYIVGLEKATNLLFWVVDEELDRCFTGTYRYKDKLEGIGVYALARLANSEKGYRHNEGIWKVLPFKGVRSGEVGEDIGKTEKEAAVVFSILHLHCRSMFAISSKNEAGTTTLHAYIPERDGIKAPFASSLVNLGRAAIIRVQSALATGLISCRCIRGNAHPEHEPNPHSHANPYRYVEFNKGEEGRNSVFSKLE</sequence>
<dbReference type="InParanoid" id="G2YHM1"/>
<dbReference type="EMBL" id="FQ790336">
    <property type="protein sequence ID" value="CCD51208.1"/>
    <property type="molecule type" value="Genomic_DNA"/>
</dbReference>
<reference evidence="2" key="1">
    <citation type="journal article" date="2011" name="PLoS Genet.">
        <title>Genomic analysis of the necrotrophic fungal pathogens Sclerotinia sclerotiorum and Botrytis cinerea.</title>
        <authorList>
            <person name="Amselem J."/>
            <person name="Cuomo C.A."/>
            <person name="van Kan J.A."/>
            <person name="Viaud M."/>
            <person name="Benito E.P."/>
            <person name="Couloux A."/>
            <person name="Coutinho P.M."/>
            <person name="de Vries R.P."/>
            <person name="Dyer P.S."/>
            <person name="Fillinger S."/>
            <person name="Fournier E."/>
            <person name="Gout L."/>
            <person name="Hahn M."/>
            <person name="Kohn L."/>
            <person name="Lapalu N."/>
            <person name="Plummer K.M."/>
            <person name="Pradier J.M."/>
            <person name="Quevillon E."/>
            <person name="Sharon A."/>
            <person name="Simon A."/>
            <person name="ten Have A."/>
            <person name="Tudzynski B."/>
            <person name="Tudzynski P."/>
            <person name="Wincker P."/>
            <person name="Andrew M."/>
            <person name="Anthouard V."/>
            <person name="Beever R.E."/>
            <person name="Beffa R."/>
            <person name="Benoit I."/>
            <person name="Bouzid O."/>
            <person name="Brault B."/>
            <person name="Chen Z."/>
            <person name="Choquer M."/>
            <person name="Collemare J."/>
            <person name="Cotton P."/>
            <person name="Danchin E.G."/>
            <person name="Da Silva C."/>
            <person name="Gautier A."/>
            <person name="Giraud C."/>
            <person name="Giraud T."/>
            <person name="Gonzalez C."/>
            <person name="Grossetete S."/>
            <person name="Guldener U."/>
            <person name="Henrissat B."/>
            <person name="Howlett B.J."/>
            <person name="Kodira C."/>
            <person name="Kretschmer M."/>
            <person name="Lappartient A."/>
            <person name="Leroch M."/>
            <person name="Levis C."/>
            <person name="Mauceli E."/>
            <person name="Neuveglise C."/>
            <person name="Oeser B."/>
            <person name="Pearson M."/>
            <person name="Poulain J."/>
            <person name="Poussereau N."/>
            <person name="Quesneville H."/>
            <person name="Rascle C."/>
            <person name="Schumacher J."/>
            <person name="Segurens B."/>
            <person name="Sexton A."/>
            <person name="Silva E."/>
            <person name="Sirven C."/>
            <person name="Soanes D.M."/>
            <person name="Talbot N.J."/>
            <person name="Templeton M."/>
            <person name="Yandava C."/>
            <person name="Yarden O."/>
            <person name="Zeng Q."/>
            <person name="Rollins J.A."/>
            <person name="Lebrun M.H."/>
            <person name="Dickman M."/>
        </authorList>
    </citation>
    <scope>NUCLEOTIDE SEQUENCE [LARGE SCALE GENOMIC DNA]</scope>
    <source>
        <strain evidence="2">T4</strain>
    </source>
</reference>
<evidence type="ECO:0000313" key="2">
    <source>
        <dbReference type="Proteomes" id="UP000008177"/>
    </source>
</evidence>
<organism evidence="1 2">
    <name type="scientific">Botryotinia fuckeliana (strain T4)</name>
    <name type="common">Noble rot fungus</name>
    <name type="synonym">Botrytis cinerea</name>
    <dbReference type="NCBI Taxonomy" id="999810"/>
    <lineage>
        <taxon>Eukaryota</taxon>
        <taxon>Fungi</taxon>
        <taxon>Dikarya</taxon>
        <taxon>Ascomycota</taxon>
        <taxon>Pezizomycotina</taxon>
        <taxon>Leotiomycetes</taxon>
        <taxon>Helotiales</taxon>
        <taxon>Sclerotiniaceae</taxon>
        <taxon>Botrytis</taxon>
    </lineage>
</organism>
<dbReference type="Proteomes" id="UP000008177">
    <property type="component" value="Unplaced contigs"/>
</dbReference>
<gene>
    <name evidence="1" type="ORF">BofuT4_P085700.1</name>
</gene>
<dbReference type="HOGENOM" id="CLU_1320697_0_0_1"/>
<dbReference type="AlphaFoldDB" id="G2YHM1"/>
<name>G2YHM1_BOTF4</name>
<proteinExistence type="predicted"/>